<organism evidence="1 2">
    <name type="scientific">Nitrosomonas communis</name>
    <dbReference type="NCBI Taxonomy" id="44574"/>
    <lineage>
        <taxon>Bacteria</taxon>
        <taxon>Pseudomonadati</taxon>
        <taxon>Pseudomonadota</taxon>
        <taxon>Betaproteobacteria</taxon>
        <taxon>Nitrosomonadales</taxon>
        <taxon>Nitrosomonadaceae</taxon>
        <taxon>Nitrosomonas</taxon>
    </lineage>
</organism>
<name>A0A0F7KG52_9PROT</name>
<dbReference type="KEGG" id="nco:AAW31_12315"/>
<protein>
    <submittedName>
        <fullName evidence="1">Uncharacterized protein</fullName>
    </submittedName>
</protein>
<dbReference type="Proteomes" id="UP000034156">
    <property type="component" value="Chromosome"/>
</dbReference>
<dbReference type="AlphaFoldDB" id="A0A0F7KG52"/>
<sequence>MIENALDWLWEKRDKYSQSGKARLSSRLFSTQGELAGILSQNADDLLKSLGREREQALKLLV</sequence>
<gene>
    <name evidence="1" type="ORF">AAW31_12315</name>
</gene>
<keyword evidence="2" id="KW-1185">Reference proteome</keyword>
<dbReference type="EMBL" id="CP011451">
    <property type="protein sequence ID" value="AKH38406.1"/>
    <property type="molecule type" value="Genomic_DNA"/>
</dbReference>
<dbReference type="PATRIC" id="fig|44574.3.peg.2987"/>
<accession>A0A0F7KG52</accession>
<evidence type="ECO:0000313" key="1">
    <source>
        <dbReference type="EMBL" id="AKH38406.1"/>
    </source>
</evidence>
<proteinExistence type="predicted"/>
<reference evidence="1 2" key="2">
    <citation type="journal article" date="2016" name="Genome Announc.">
        <title>Genome Sequence of Nitrosomonas communis Strain Nm2, a Mesophilic Ammonia-Oxidizing Bacterium Isolated from Mediterranean Soil.</title>
        <authorList>
            <person name="Kozlowski J.A."/>
            <person name="Kits K.D."/>
            <person name="Stein L.Y."/>
        </authorList>
    </citation>
    <scope>NUCLEOTIDE SEQUENCE [LARGE SCALE GENOMIC DNA]</scope>
    <source>
        <strain evidence="1 2">Nm2</strain>
    </source>
</reference>
<reference evidence="2" key="1">
    <citation type="submission" date="2015-05" db="EMBL/GenBank/DDBJ databases">
        <title>Draft genome of Nitrosomonas communis strain Nm2.</title>
        <authorList>
            <person name="Kozlowski J.A."/>
            <person name="Kits K.D."/>
            <person name="Stein L.Y."/>
        </authorList>
    </citation>
    <scope>NUCLEOTIDE SEQUENCE [LARGE SCALE GENOMIC DNA]</scope>
    <source>
        <strain evidence="2">Nm2</strain>
    </source>
</reference>
<evidence type="ECO:0000313" key="2">
    <source>
        <dbReference type="Proteomes" id="UP000034156"/>
    </source>
</evidence>